<keyword evidence="5" id="KW-1185">Reference proteome</keyword>
<dbReference type="InterPro" id="IPR002885">
    <property type="entry name" value="PPR_rpt"/>
</dbReference>
<reference evidence="4" key="1">
    <citation type="submission" date="2018-07" db="EMBL/GenBank/DDBJ databases">
        <title>Comparative genomics of catfishes provides insights into carnivory and benthic adaptation.</title>
        <authorList>
            <person name="Zhang Y."/>
            <person name="Wang D."/>
            <person name="Peng Z."/>
            <person name="Zheng S."/>
            <person name="Shao F."/>
            <person name="Tao W."/>
        </authorList>
    </citation>
    <scope>NUCLEOTIDE SEQUENCE</scope>
    <source>
        <strain evidence="4">Chongqing</strain>
    </source>
</reference>
<gene>
    <name evidence="4" type="ORF">C0J50_7427</name>
</gene>
<dbReference type="Pfam" id="PF01535">
    <property type="entry name" value="PPR"/>
    <property type="match status" value="3"/>
</dbReference>
<evidence type="ECO:0000313" key="5">
    <source>
        <dbReference type="Proteomes" id="UP001205998"/>
    </source>
</evidence>
<dbReference type="PANTHER" id="PTHR46669:SF1">
    <property type="entry name" value="LEUCINE-RICH PPR MOTIF-CONTAINING PROTEIN, MITOCHONDRIAL"/>
    <property type="match status" value="1"/>
</dbReference>
<dbReference type="InterPro" id="IPR011990">
    <property type="entry name" value="TPR-like_helical_dom_sf"/>
</dbReference>
<proteinExistence type="predicted"/>
<dbReference type="Pfam" id="PF17177">
    <property type="entry name" value="PPR_long"/>
    <property type="match status" value="1"/>
</dbReference>
<organism evidence="4 5">
    <name type="scientific">Silurus asotus</name>
    <name type="common">Amur catfish</name>
    <name type="synonym">Parasilurus asotus</name>
    <dbReference type="NCBI Taxonomy" id="30991"/>
    <lineage>
        <taxon>Eukaryota</taxon>
        <taxon>Metazoa</taxon>
        <taxon>Chordata</taxon>
        <taxon>Craniata</taxon>
        <taxon>Vertebrata</taxon>
        <taxon>Euteleostomi</taxon>
        <taxon>Actinopterygii</taxon>
        <taxon>Neopterygii</taxon>
        <taxon>Teleostei</taxon>
        <taxon>Ostariophysi</taxon>
        <taxon>Siluriformes</taxon>
        <taxon>Siluridae</taxon>
        <taxon>Silurus</taxon>
    </lineage>
</organism>
<dbReference type="GO" id="GO:0070129">
    <property type="term" value="P:regulation of mitochondrial translation"/>
    <property type="evidence" value="ECO:0007669"/>
    <property type="project" value="TreeGrafter"/>
</dbReference>
<feature type="domain" description="PROP1-like PPR" evidence="3">
    <location>
        <begin position="236"/>
        <end position="344"/>
    </location>
</feature>
<dbReference type="InterPro" id="IPR033443">
    <property type="entry name" value="PROP1-like_PPR_dom"/>
</dbReference>
<dbReference type="GO" id="GO:0003730">
    <property type="term" value="F:mRNA 3'-UTR binding"/>
    <property type="evidence" value="ECO:0007669"/>
    <property type="project" value="TreeGrafter"/>
</dbReference>
<name>A0AAD4ZZF5_SILAS</name>
<feature type="repeat" description="PPR" evidence="2">
    <location>
        <begin position="769"/>
        <end position="803"/>
    </location>
</feature>
<dbReference type="GO" id="GO:0005634">
    <property type="term" value="C:nucleus"/>
    <property type="evidence" value="ECO:0007669"/>
    <property type="project" value="TreeGrafter"/>
</dbReference>
<dbReference type="GO" id="GO:0005739">
    <property type="term" value="C:mitochondrion"/>
    <property type="evidence" value="ECO:0007669"/>
    <property type="project" value="TreeGrafter"/>
</dbReference>
<keyword evidence="1" id="KW-0677">Repeat</keyword>
<dbReference type="PROSITE" id="PS51375">
    <property type="entry name" value="PPR"/>
    <property type="match status" value="4"/>
</dbReference>
<dbReference type="Proteomes" id="UP001205998">
    <property type="component" value="Unassembled WGS sequence"/>
</dbReference>
<feature type="repeat" description="PPR" evidence="2">
    <location>
        <begin position="732"/>
        <end position="766"/>
    </location>
</feature>
<sequence length="1503" mass="169319">MAALLRSIRLLKLSHCSSLRGKINSQGHPIHRLYSGAVGVKGIEACPRQTALRSVCSNRSAWFSAGLRCFSVATESKGVVKDEPSVALRTKQAQQFDWALAKLDSSVRRTGRVTKTLIQRIFHDICRTGYPSSNQALLLLRSCGSLLPEMPFEERSELAHRIWEKLQELGAAYDVSHYNALLKVYLQNEYKFSPTDFLSKMEVANVQPNRVTYQRLIAAYCQNGDIEGASKILGFMKSKDLPITEAVFNSLVTGHSRAGDMESAENILSVMRGAGIEPGPDTYLALLVAYAEEGNMDKIKETLNTVQSKDVSLMDRDLMQVVFSLAKAGHQQYVPEIVECMRHERGYVPDAMNLCLSLTTQGFEDTAFIVLKSFPGLQSELQDGETLNMGNFFLRHCVNMNKSPEKLVYFCTQLKESNLHSSPQQFTLYCALESKNTALAIEVMKKMKEEGLPIRPHYFWPLLVKHQKDKNTQGTLEVLKAMQEMNIHLDVDTYSTYILPTFSSVDSARVALKDAGCAVDNGEFIAAEVRTVAASGTLSELYALLTLPSFPVISLSSFRGSLINGFRGSKDVENMAKITELLYKDSRFGQTDAERAENTAYFLFNLFDGMTESEVQAKEEILREYLNQLSNMNIFIHINIYRGIRNILNLYHVPELTKDVLALVDKQSRENDVAESKVFDGKLAVQEERLEELKSKGKPVGNLFKQLIAALCAEENLAHALELKAQYEDEMTTSCYALLINLCCRHDNPEEALNLKRELARKDSEVMLDANKYMSLVRVLSKHGRIEEAVDILKEMKEKNVRMLDTTVTRLFHILNNASLKGDVATIRHLQDTVFTLGLVKPTSNLCSPLVSAYLERGDVIGALEASIECQKQYNQMPRIHDIICHLVEKGETEPLQKAMDFVSQERGEMMMLYDLYFAFLQTGRYKEARKILETPGLRARAGRLQWFAERCIASQQMEPLENMVEMTAKLFECDRDEMYHYMLRLCKDTNDWQKAEAVWTKMQEENVIPRERSLRLLADILKSNNQEVPFDMPESWYEQPESGEHSEHVKEDSLKMENSTGFSITPARDTKPHDYYRSVLTLSKKGKVEEACKVVKEAHRKGLALGAGSYDILIKALLARGNLKDAMEIKDILEWSGGLSSQIKKIGNRGVEKEIDGWDCDLGGEERRTEGFFPRLIRSVTPETASICRAGCCRPIAMTISASKYIADFKLSEMANNLQIVTRVKQGDIKGALVSFKDMLQNEQVPSILAITRMVQGMGSHGDIQGIQEVESMVKDLGTSVNLSYMLYLNNKALAYIKNGDLDSAVEGLEALYTQNSDGPQKSIAFVFRKVLEANNGDALDKLSAMSERLCNQFAIYRPATDLFLQYIDTGRTEDAKFLLQRCAAVTEQKDLMVAYMTKVSQIPGQTAKIKNLLELVPDFERGNAFTFLLKCYSVDKDLTSAKALYQQMLDEGLQVNELSLKRLALLYKNAGEDVPFEEPPETFKFYADKLKASHTQSSTEN</sequence>
<evidence type="ECO:0000259" key="3">
    <source>
        <dbReference type="Pfam" id="PF17177"/>
    </source>
</evidence>
<dbReference type="InterPro" id="IPR033490">
    <property type="entry name" value="LRP130"/>
</dbReference>
<evidence type="ECO:0000256" key="2">
    <source>
        <dbReference type="PROSITE-ProRule" id="PRU00708"/>
    </source>
</evidence>
<protein>
    <submittedName>
        <fullName evidence="4">Leucine-rich PPR motif-containing protein, mitochondrial</fullName>
    </submittedName>
</protein>
<evidence type="ECO:0000256" key="1">
    <source>
        <dbReference type="ARBA" id="ARBA00022737"/>
    </source>
</evidence>
<dbReference type="PANTHER" id="PTHR46669">
    <property type="entry name" value="LEUCINE-RICH PPR MOTIF-CONTAINING PROTEIN, MITOCHONDRIAL"/>
    <property type="match status" value="1"/>
</dbReference>
<accession>A0AAD4ZZF5</accession>
<feature type="repeat" description="PPR" evidence="2">
    <location>
        <begin position="244"/>
        <end position="278"/>
    </location>
</feature>
<feature type="repeat" description="PPR" evidence="2">
    <location>
        <begin position="209"/>
        <end position="243"/>
    </location>
</feature>
<dbReference type="Gene3D" id="1.25.40.10">
    <property type="entry name" value="Tetratricopeptide repeat domain"/>
    <property type="match status" value="3"/>
</dbReference>
<dbReference type="NCBIfam" id="TIGR00756">
    <property type="entry name" value="PPR"/>
    <property type="match status" value="3"/>
</dbReference>
<dbReference type="EMBL" id="MU596817">
    <property type="protein sequence ID" value="KAI5606873.1"/>
    <property type="molecule type" value="Genomic_DNA"/>
</dbReference>
<evidence type="ECO:0000313" key="4">
    <source>
        <dbReference type="EMBL" id="KAI5606873.1"/>
    </source>
</evidence>
<comment type="caution">
    <text evidence="4">The sequence shown here is derived from an EMBL/GenBank/DDBJ whole genome shotgun (WGS) entry which is preliminary data.</text>
</comment>